<evidence type="ECO:0000259" key="5">
    <source>
        <dbReference type="Pfam" id="PF07626"/>
    </source>
</evidence>
<dbReference type="KEGG" id="fmr:Fuma_03810"/>
<dbReference type="InterPro" id="IPR011478">
    <property type="entry name" value="DUF1585"/>
</dbReference>
<dbReference type="Proteomes" id="UP000187735">
    <property type="component" value="Chromosome"/>
</dbReference>
<feature type="signal peptide" evidence="3">
    <location>
        <begin position="1"/>
        <end position="19"/>
    </location>
</feature>
<feature type="domain" description="DUF1585" evidence="4">
    <location>
        <begin position="697"/>
        <end position="770"/>
    </location>
</feature>
<evidence type="ECO:0000313" key="10">
    <source>
        <dbReference type="EMBL" id="APZ94186.1"/>
    </source>
</evidence>
<dbReference type="InterPro" id="IPR009056">
    <property type="entry name" value="Cyt_c-like_dom"/>
</dbReference>
<dbReference type="InterPro" id="IPR013043">
    <property type="entry name" value="DUF1595"/>
</dbReference>
<feature type="domain" description="DUF1592" evidence="7">
    <location>
        <begin position="441"/>
        <end position="567"/>
    </location>
</feature>
<evidence type="ECO:0000256" key="1">
    <source>
        <dbReference type="ARBA" id="ARBA00022723"/>
    </source>
</evidence>
<dbReference type="EMBL" id="CP017641">
    <property type="protein sequence ID" value="APZ94186.1"/>
    <property type="molecule type" value="Genomic_DNA"/>
</dbReference>
<dbReference type="RefSeq" id="WP_077025539.1">
    <property type="nucleotide sequence ID" value="NZ_CP017641.1"/>
</dbReference>
<dbReference type="OrthoDB" id="175242at2"/>
<name>A0A1P8WJE0_9PLAN</name>
<dbReference type="GO" id="GO:0046872">
    <property type="term" value="F:metal ion binding"/>
    <property type="evidence" value="ECO:0007669"/>
    <property type="project" value="UniProtKB-KW"/>
</dbReference>
<dbReference type="Pfam" id="PF07637">
    <property type="entry name" value="PSD5"/>
    <property type="match status" value="1"/>
</dbReference>
<dbReference type="InterPro" id="IPR013042">
    <property type="entry name" value="DUF1592"/>
</dbReference>
<protein>
    <recommendedName>
        <fullName evidence="12">DUF1592 domain-containing protein</fullName>
    </recommendedName>
</protein>
<dbReference type="InterPro" id="IPR013036">
    <property type="entry name" value="DUF1587"/>
</dbReference>
<evidence type="ECO:0000256" key="3">
    <source>
        <dbReference type="SAM" id="SignalP"/>
    </source>
</evidence>
<proteinExistence type="predicted"/>
<evidence type="ECO:0000259" key="6">
    <source>
        <dbReference type="Pfam" id="PF07627"/>
    </source>
</evidence>
<gene>
    <name evidence="10" type="ORF">Fuma_03810</name>
</gene>
<dbReference type="Pfam" id="PF13442">
    <property type="entry name" value="Cytochrome_CBB3"/>
    <property type="match status" value="1"/>
</dbReference>
<evidence type="ECO:0008006" key="12">
    <source>
        <dbReference type="Google" id="ProtNLM"/>
    </source>
</evidence>
<organism evidence="10 11">
    <name type="scientific">Fuerstiella marisgermanici</name>
    <dbReference type="NCBI Taxonomy" id="1891926"/>
    <lineage>
        <taxon>Bacteria</taxon>
        <taxon>Pseudomonadati</taxon>
        <taxon>Planctomycetota</taxon>
        <taxon>Planctomycetia</taxon>
        <taxon>Planctomycetales</taxon>
        <taxon>Planctomycetaceae</taxon>
        <taxon>Fuerstiella</taxon>
    </lineage>
</organism>
<feature type="chain" id="PRO_5010166330" description="DUF1592 domain-containing protein" evidence="3">
    <location>
        <begin position="20"/>
        <end position="776"/>
    </location>
</feature>
<dbReference type="Pfam" id="PF07626">
    <property type="entry name" value="PSD3"/>
    <property type="match status" value="1"/>
</dbReference>
<feature type="domain" description="Cytochrome c" evidence="9">
    <location>
        <begin position="27"/>
        <end position="95"/>
    </location>
</feature>
<dbReference type="GO" id="GO:0020037">
    <property type="term" value="F:heme binding"/>
    <property type="evidence" value="ECO:0007669"/>
    <property type="project" value="InterPro"/>
</dbReference>
<reference evidence="10 11" key="1">
    <citation type="journal article" date="2016" name="Front. Microbiol.">
        <title>Fuerstia marisgermanicae gen. nov., sp. nov., an Unusual Member of the Phylum Planctomycetes from the German Wadden Sea.</title>
        <authorList>
            <person name="Kohn T."/>
            <person name="Heuer A."/>
            <person name="Jogler M."/>
            <person name="Vollmers J."/>
            <person name="Boedeker C."/>
            <person name="Bunk B."/>
            <person name="Rast P."/>
            <person name="Borchert D."/>
            <person name="Glockner I."/>
            <person name="Freese H.M."/>
            <person name="Klenk H.P."/>
            <person name="Overmann J."/>
            <person name="Kaster A.K."/>
            <person name="Rohde M."/>
            <person name="Wiegand S."/>
            <person name="Jogler C."/>
        </authorList>
    </citation>
    <scope>NUCLEOTIDE SEQUENCE [LARGE SCALE GENOMIC DNA]</scope>
    <source>
        <strain evidence="10 11">NH11</strain>
    </source>
</reference>
<keyword evidence="2" id="KW-0408">Iron</keyword>
<evidence type="ECO:0000313" key="11">
    <source>
        <dbReference type="Proteomes" id="UP000187735"/>
    </source>
</evidence>
<feature type="domain" description="DUF1588" evidence="6">
    <location>
        <begin position="586"/>
        <end position="684"/>
    </location>
</feature>
<dbReference type="Pfam" id="PF07624">
    <property type="entry name" value="PSD2"/>
    <property type="match status" value="1"/>
</dbReference>
<keyword evidence="11" id="KW-1185">Reference proteome</keyword>
<keyword evidence="1" id="KW-0479">Metal-binding</keyword>
<dbReference type="GO" id="GO:0009055">
    <property type="term" value="F:electron transfer activity"/>
    <property type="evidence" value="ECO:0007669"/>
    <property type="project" value="InterPro"/>
</dbReference>
<dbReference type="AlphaFoldDB" id="A0A1P8WJE0"/>
<evidence type="ECO:0000259" key="9">
    <source>
        <dbReference type="Pfam" id="PF13442"/>
    </source>
</evidence>
<evidence type="ECO:0000259" key="4">
    <source>
        <dbReference type="Pfam" id="PF07624"/>
    </source>
</evidence>
<dbReference type="InterPro" id="IPR013039">
    <property type="entry name" value="DUF1588"/>
</dbReference>
<sequence precursor="true">MLRRSINSLLLTLCTAAHAVAVEPPHALSAFFSNHCISCHDTDTAAGGLSLVDKIDSAISDDAATWETVARRLRTRQMPPIGEPRPDEATYNKVITLLERQLDNAAAANPNPGRTDTFRRMTHTEYANAIRDLLHLDIDAAALLPKDEVSHGFDNITVGDLSPTLLNRYLSAARKISQLAVGASGTSGGGDTFRLRPDITQEERVEGLPIGTRGGTLIRYNFPVDGEYEVSVRLMRDRNEHVEGLARDHELDILLDRKRIALLTVKRPKKASDHQTADNHLNVTFHAKAGPHNLGVTFLKNPSSLIETKRQPFEAHFNFHRHPRQSPAIYEVTIARPSQSGSATNTPSRQQIFCCMPKSREDEAACAEKILSALMRRAYRRPTTADDLKTPMQFFHDAAADHGFEAGIEEALSFILVNPKFLFRIERDPSDAKSGEPYFVDNFELASRLSFFLWSSLPDEELLAAAENGTLGESQMLASQVTRMLADERSNSLVTSFASQWLYLRNLETLTPDLRLFPDFDHNLREAFRKETELFFQTVLREDRSVLDLISADYTFLNERLAKHYGIPHIYGSRFRRVDLPRDSGRGGLLRHGSILTVTSYATRTSPVIRGHWILQNLLGSPPPPPPNDVPALEDNTVDSNLSVRERLAAHRANPACASCHNIMDPVGFSLENFDAIGRWRDSEAGKPVDASGGLPDGSRFSGVAGLEQGILDRPELFVGTLIRKLLTYALGRGVENYDEPAIREIVRAAKADDYRFSSLIQGVVASKPFRMRMAE</sequence>
<keyword evidence="3" id="KW-0732">Signal</keyword>
<evidence type="ECO:0000256" key="2">
    <source>
        <dbReference type="ARBA" id="ARBA00023004"/>
    </source>
</evidence>
<accession>A0A1P8WJE0</accession>
<dbReference type="Pfam" id="PF07631">
    <property type="entry name" value="PSD4"/>
    <property type="match status" value="1"/>
</dbReference>
<dbReference type="Pfam" id="PF07627">
    <property type="entry name" value="PSCyt3"/>
    <property type="match status" value="1"/>
</dbReference>
<dbReference type="STRING" id="1891926.Fuma_03810"/>
<feature type="domain" description="DUF1587" evidence="5">
    <location>
        <begin position="119"/>
        <end position="181"/>
    </location>
</feature>
<evidence type="ECO:0000259" key="8">
    <source>
        <dbReference type="Pfam" id="PF07637"/>
    </source>
</evidence>
<evidence type="ECO:0000259" key="7">
    <source>
        <dbReference type="Pfam" id="PF07631"/>
    </source>
</evidence>
<feature type="domain" description="DUF1595" evidence="8">
    <location>
        <begin position="366"/>
        <end position="426"/>
    </location>
</feature>